<feature type="binding site" description="axial binding residue" evidence="13">
    <location>
        <position position="195"/>
    </location>
    <ligand>
        <name>heme c</name>
        <dbReference type="ChEBI" id="CHEBI:61717"/>
        <label>2</label>
    </ligand>
    <ligandPart>
        <name>Fe</name>
        <dbReference type="ChEBI" id="CHEBI:18248"/>
    </ligandPart>
</feature>
<feature type="domain" description="Cytochrome c" evidence="16">
    <location>
        <begin position="176"/>
        <end position="283"/>
    </location>
</feature>
<dbReference type="GO" id="GO:0020037">
    <property type="term" value="F:heme binding"/>
    <property type="evidence" value="ECO:0007669"/>
    <property type="project" value="InterPro"/>
</dbReference>
<evidence type="ECO:0000256" key="1">
    <source>
        <dbReference type="ARBA" id="ARBA00004236"/>
    </source>
</evidence>
<feature type="binding site" description="axial binding residue" evidence="13">
    <location>
        <position position="48"/>
    </location>
    <ligand>
        <name>heme c</name>
        <dbReference type="ChEBI" id="CHEBI:61717"/>
        <label>1</label>
    </ligand>
    <ligandPart>
        <name>Fe</name>
        <dbReference type="ChEBI" id="CHEBI:18248"/>
    </ligandPart>
</feature>
<feature type="binding site" description="covalent" evidence="12">
    <location>
        <position position="312"/>
    </location>
    <ligand>
        <name>heme c</name>
        <dbReference type="ChEBI" id="CHEBI:61717"/>
        <label>3</label>
    </ligand>
</feature>
<evidence type="ECO:0000256" key="5">
    <source>
        <dbReference type="ARBA" id="ARBA00022660"/>
    </source>
</evidence>
<evidence type="ECO:0000256" key="6">
    <source>
        <dbReference type="ARBA" id="ARBA00022723"/>
    </source>
</evidence>
<evidence type="ECO:0000256" key="4">
    <source>
        <dbReference type="ARBA" id="ARBA00022617"/>
    </source>
</evidence>
<dbReference type="AlphaFoldDB" id="A0A1Y2JM81"/>
<evidence type="ECO:0000256" key="15">
    <source>
        <dbReference type="SAM" id="SignalP"/>
    </source>
</evidence>
<dbReference type="InterPro" id="IPR051459">
    <property type="entry name" value="Cytochrome_c-type_DH"/>
</dbReference>
<evidence type="ECO:0000313" key="17">
    <source>
        <dbReference type="EMBL" id="OSJ29750.1"/>
    </source>
</evidence>
<evidence type="ECO:0000256" key="8">
    <source>
        <dbReference type="ARBA" id="ARBA00022737"/>
    </source>
</evidence>
<dbReference type="Pfam" id="PF00034">
    <property type="entry name" value="Cytochrom_C"/>
    <property type="match status" value="2"/>
</dbReference>
<keyword evidence="9" id="KW-0249">Electron transport</keyword>
<evidence type="ECO:0000256" key="7">
    <source>
        <dbReference type="ARBA" id="ARBA00022729"/>
    </source>
</evidence>
<keyword evidence="7 15" id="KW-0732">Signal</keyword>
<feature type="binding site" description="covalent" evidence="12">
    <location>
        <position position="44"/>
    </location>
    <ligand>
        <name>heme c</name>
        <dbReference type="ChEBI" id="CHEBI:61717"/>
        <label>1</label>
    </ligand>
</feature>
<comment type="cofactor">
    <cofactor evidence="12">
        <name>heme c</name>
        <dbReference type="ChEBI" id="CHEBI:61717"/>
    </cofactor>
    <text evidence="12">Binds 3 heme c groups covalently per subunit.</text>
</comment>
<feature type="compositionally biased region" description="Basic and acidic residues" evidence="14">
    <location>
        <begin position="395"/>
        <end position="409"/>
    </location>
</feature>
<protein>
    <submittedName>
        <fullName evidence="17">Alcohol dehydrogenase</fullName>
    </submittedName>
</protein>
<keyword evidence="2" id="KW-0813">Transport</keyword>
<feature type="binding site" description="covalent" evidence="12">
    <location>
        <position position="191"/>
    </location>
    <ligand>
        <name>heme c</name>
        <dbReference type="ChEBI" id="CHEBI:61717"/>
        <label>2</label>
    </ligand>
</feature>
<feature type="binding site" description="covalent" evidence="12">
    <location>
        <position position="309"/>
    </location>
    <ligand>
        <name>heme c</name>
        <dbReference type="ChEBI" id="CHEBI:61717"/>
        <label>3</label>
    </ligand>
</feature>
<dbReference type="GO" id="GO:0005506">
    <property type="term" value="F:iron ion binding"/>
    <property type="evidence" value="ECO:0007669"/>
    <property type="project" value="InterPro"/>
</dbReference>
<dbReference type="GO" id="GO:0009055">
    <property type="term" value="F:electron transfer activity"/>
    <property type="evidence" value="ECO:0007669"/>
    <property type="project" value="InterPro"/>
</dbReference>
<feature type="binding site" description="axial binding residue" evidence="13">
    <location>
        <position position="313"/>
    </location>
    <ligand>
        <name>heme c</name>
        <dbReference type="ChEBI" id="CHEBI:61717"/>
        <label>3</label>
    </ligand>
    <ligandPart>
        <name>Fe</name>
        <dbReference type="ChEBI" id="CHEBI:18248"/>
    </ligandPart>
</feature>
<evidence type="ECO:0000313" key="18">
    <source>
        <dbReference type="Proteomes" id="UP000193335"/>
    </source>
</evidence>
<evidence type="ECO:0000256" key="11">
    <source>
        <dbReference type="ARBA" id="ARBA00023136"/>
    </source>
</evidence>
<dbReference type="PANTHER" id="PTHR35008:SF8">
    <property type="entry name" value="ALCOHOL DEHYDROGENASE CYTOCHROME C SUBUNIT"/>
    <property type="match status" value="1"/>
</dbReference>
<dbReference type="Gene3D" id="1.10.760.10">
    <property type="entry name" value="Cytochrome c-like domain"/>
    <property type="match status" value="3"/>
</dbReference>
<dbReference type="PANTHER" id="PTHR35008">
    <property type="entry name" value="BLL4482 PROTEIN-RELATED"/>
    <property type="match status" value="1"/>
</dbReference>
<evidence type="ECO:0000256" key="9">
    <source>
        <dbReference type="ARBA" id="ARBA00022982"/>
    </source>
</evidence>
<evidence type="ECO:0000256" key="14">
    <source>
        <dbReference type="SAM" id="MobiDB-lite"/>
    </source>
</evidence>
<keyword evidence="10 13" id="KW-0408">Iron</keyword>
<gene>
    <name evidence="17" type="ORF">BSZ19_26625</name>
</gene>
<sequence>MRRAAQFALVTLALAAGACEVMGADLQDFAAVERGRYLASAADCGSCHTIPGSDHPFSGGRPIETPFGVLVAPNITPDRETGIGAWSDEEFDAAVRSGRRRDGKRLYPAMPFPYFVRMTSEDVKDIRAYLSTIDPVRNPVTANRLPFPLDQRMAMAVWDELYFTPGTFKDEPSKSKQWNRGAYLVQGPGHCGACHTPKTFLGGDETSKPLQGYTLQGWVAPDITSGQGPLAQWSPDDVAQYLKTGHNRFAAAAGLMSEVVELSTSKLTDDDAKAMATYLKDVSGPKPAADSSADAKVLTAGGAIYQDLCSACHKSDGTGVPHLIPDLTHAATVNTGDPTTVLRVILQGAQSVATDREPTGPAMPSFGWQLNDEQVAAVASYVRNHWGKAPPVSQDDVRKERAALDARTN</sequence>
<dbReference type="InterPro" id="IPR014353">
    <property type="entry name" value="Membr-bd_ADH_cyt_c"/>
</dbReference>
<feature type="domain" description="Cytochrome c" evidence="16">
    <location>
        <begin position="30"/>
        <end position="134"/>
    </location>
</feature>
<keyword evidence="3" id="KW-1003">Cell membrane</keyword>
<dbReference type="PRINTS" id="PR00605">
    <property type="entry name" value="CYTCHROMECIC"/>
</dbReference>
<dbReference type="PIRSF" id="PIRSF000018">
    <property type="entry name" value="Mb_ADH_cyt_c"/>
    <property type="match status" value="1"/>
</dbReference>
<keyword evidence="6 13" id="KW-0479">Metal-binding</keyword>
<keyword evidence="8" id="KW-0677">Repeat</keyword>
<name>A0A1Y2JM81_BRAJP</name>
<dbReference type="SUPFAM" id="SSF46626">
    <property type="entry name" value="Cytochrome c"/>
    <property type="match status" value="3"/>
</dbReference>
<feature type="region of interest" description="Disordered" evidence="14">
    <location>
        <begin position="388"/>
        <end position="409"/>
    </location>
</feature>
<dbReference type="PROSITE" id="PS51257">
    <property type="entry name" value="PROKAR_LIPOPROTEIN"/>
    <property type="match status" value="1"/>
</dbReference>
<reference evidence="17 18" key="1">
    <citation type="submission" date="2017-03" db="EMBL/GenBank/DDBJ databases">
        <title>Whole genome sequences of fourteen strains of Bradyrhizobium canariense and one strain of Bradyrhizobium japonicum isolated from Lupinus (Papilionoideae: Genisteae) species in Algeria.</title>
        <authorList>
            <person name="Crovadore J."/>
            <person name="Chekireb D."/>
            <person name="Brachmann A."/>
            <person name="Chablais R."/>
            <person name="Cochard B."/>
            <person name="Lefort F."/>
        </authorList>
    </citation>
    <scope>NUCLEOTIDE SEQUENCE [LARGE SCALE GENOMIC DNA]</scope>
    <source>
        <strain evidence="17 18">UBMA197</strain>
    </source>
</reference>
<dbReference type="EMBL" id="NAFL01000264">
    <property type="protein sequence ID" value="OSJ29750.1"/>
    <property type="molecule type" value="Genomic_DNA"/>
</dbReference>
<accession>A0A1Y2JM81</accession>
<evidence type="ECO:0000256" key="10">
    <source>
        <dbReference type="ARBA" id="ARBA00023004"/>
    </source>
</evidence>
<proteinExistence type="predicted"/>
<keyword evidence="4 12" id="KW-0349">Heme</keyword>
<keyword evidence="5" id="KW-0679">Respiratory chain</keyword>
<feature type="domain" description="Cytochrome c" evidence="16">
    <location>
        <begin position="296"/>
        <end position="386"/>
    </location>
</feature>
<dbReference type="PROSITE" id="PS51007">
    <property type="entry name" value="CYTC"/>
    <property type="match status" value="3"/>
</dbReference>
<comment type="subcellular location">
    <subcellularLocation>
        <location evidence="1">Cell membrane</location>
    </subcellularLocation>
</comment>
<feature type="signal peptide" evidence="15">
    <location>
        <begin position="1"/>
        <end position="23"/>
    </location>
</feature>
<dbReference type="GO" id="GO:0016614">
    <property type="term" value="F:oxidoreductase activity, acting on CH-OH group of donors"/>
    <property type="evidence" value="ECO:0007669"/>
    <property type="project" value="InterPro"/>
</dbReference>
<evidence type="ECO:0000256" key="3">
    <source>
        <dbReference type="ARBA" id="ARBA00022475"/>
    </source>
</evidence>
<evidence type="ECO:0000256" key="12">
    <source>
        <dbReference type="PIRSR" id="PIRSR000018-50"/>
    </source>
</evidence>
<keyword evidence="11" id="KW-0472">Membrane</keyword>
<dbReference type="InterPro" id="IPR008168">
    <property type="entry name" value="Cyt_C_IC"/>
</dbReference>
<evidence type="ECO:0000256" key="13">
    <source>
        <dbReference type="PIRSR" id="PIRSR000018-51"/>
    </source>
</evidence>
<feature type="chain" id="PRO_5013073410" evidence="15">
    <location>
        <begin position="24"/>
        <end position="409"/>
    </location>
</feature>
<organism evidence="17 18">
    <name type="scientific">Bradyrhizobium japonicum</name>
    <dbReference type="NCBI Taxonomy" id="375"/>
    <lineage>
        <taxon>Bacteria</taxon>
        <taxon>Pseudomonadati</taxon>
        <taxon>Pseudomonadota</taxon>
        <taxon>Alphaproteobacteria</taxon>
        <taxon>Hyphomicrobiales</taxon>
        <taxon>Nitrobacteraceae</taxon>
        <taxon>Bradyrhizobium</taxon>
    </lineage>
</organism>
<comment type="caution">
    <text evidence="17">The sequence shown here is derived from an EMBL/GenBank/DDBJ whole genome shotgun (WGS) entry which is preliminary data.</text>
</comment>
<dbReference type="RefSeq" id="WP_085402369.1">
    <property type="nucleotide sequence ID" value="NZ_NAFL01000264.1"/>
</dbReference>
<dbReference type="InterPro" id="IPR036909">
    <property type="entry name" value="Cyt_c-like_dom_sf"/>
</dbReference>
<feature type="binding site" description="covalent" evidence="12">
    <location>
        <position position="47"/>
    </location>
    <ligand>
        <name>heme c</name>
        <dbReference type="ChEBI" id="CHEBI:61717"/>
        <label>1</label>
    </ligand>
</feature>
<evidence type="ECO:0000259" key="16">
    <source>
        <dbReference type="PROSITE" id="PS51007"/>
    </source>
</evidence>
<dbReference type="InterPro" id="IPR009056">
    <property type="entry name" value="Cyt_c-like_dom"/>
</dbReference>
<evidence type="ECO:0000256" key="2">
    <source>
        <dbReference type="ARBA" id="ARBA00022448"/>
    </source>
</evidence>
<feature type="binding site" description="covalent" evidence="12">
    <location>
        <position position="194"/>
    </location>
    <ligand>
        <name>heme c</name>
        <dbReference type="ChEBI" id="CHEBI:61717"/>
        <label>2</label>
    </ligand>
</feature>
<dbReference type="GO" id="GO:0005886">
    <property type="term" value="C:plasma membrane"/>
    <property type="evidence" value="ECO:0007669"/>
    <property type="project" value="UniProtKB-SubCell"/>
</dbReference>
<dbReference type="Proteomes" id="UP000193335">
    <property type="component" value="Unassembled WGS sequence"/>
</dbReference>